<accession>A0ABY9K0X3</accession>
<name>A0ABY9K0X3_9BACI</name>
<dbReference type="InterPro" id="IPR019776">
    <property type="entry name" value="Flagellar_basal_body_rod_CS"/>
</dbReference>
<evidence type="ECO:0000256" key="3">
    <source>
        <dbReference type="ARBA" id="ARBA00014376"/>
    </source>
</evidence>
<proteinExistence type="inferred from homology"/>
<comment type="subunit">
    <text evidence="6">The basal body constitutes a major portion of the flagellar organelle and consists of a number of rings mounted on a central rod.</text>
</comment>
<feature type="domain" description="Flagellar basal body rod protein N-terminal" evidence="7">
    <location>
        <begin position="12"/>
        <end position="38"/>
    </location>
</feature>
<comment type="subcellular location">
    <subcellularLocation>
        <location evidence="1 6">Bacterial flagellum basal body</location>
    </subcellularLocation>
</comment>
<evidence type="ECO:0000256" key="4">
    <source>
        <dbReference type="ARBA" id="ARBA00023143"/>
    </source>
</evidence>
<gene>
    <name evidence="8" type="primary">flgB</name>
    <name evidence="8" type="ORF">LC087_05115</name>
</gene>
<evidence type="ECO:0000313" key="9">
    <source>
        <dbReference type="Proteomes" id="UP001197974"/>
    </source>
</evidence>
<dbReference type="Pfam" id="PF00460">
    <property type="entry name" value="Flg_bb_rod"/>
    <property type="match status" value="1"/>
</dbReference>
<keyword evidence="9" id="KW-1185">Reference proteome</keyword>
<protein>
    <recommendedName>
        <fullName evidence="3 6">Flagellar basal body rod protein FlgB</fullName>
    </recommendedName>
</protein>
<evidence type="ECO:0000256" key="1">
    <source>
        <dbReference type="ARBA" id="ARBA00004117"/>
    </source>
</evidence>
<evidence type="ECO:0000259" key="7">
    <source>
        <dbReference type="Pfam" id="PF00460"/>
    </source>
</evidence>
<evidence type="ECO:0000256" key="5">
    <source>
        <dbReference type="ARBA" id="ARBA00024934"/>
    </source>
</evidence>
<dbReference type="InterPro" id="IPR006300">
    <property type="entry name" value="FlgB"/>
</dbReference>
<dbReference type="PROSITE" id="PS00588">
    <property type="entry name" value="FLAGELLA_BB_ROD"/>
    <property type="match status" value="1"/>
</dbReference>
<comment type="function">
    <text evidence="5 6">Structural component of flagellum, the bacterial motility apparatus. Part of the rod structure of flagellar basal body.</text>
</comment>
<evidence type="ECO:0000256" key="6">
    <source>
        <dbReference type="PIRNR" id="PIRNR002889"/>
    </source>
</evidence>
<dbReference type="NCBIfam" id="TIGR01396">
    <property type="entry name" value="FlgB"/>
    <property type="match status" value="1"/>
</dbReference>
<dbReference type="PIRSF" id="PIRSF002889">
    <property type="entry name" value="Rod_FlgB"/>
    <property type="match status" value="1"/>
</dbReference>
<evidence type="ECO:0000313" key="8">
    <source>
        <dbReference type="EMBL" id="WLR43546.1"/>
    </source>
</evidence>
<dbReference type="Proteomes" id="UP001197974">
    <property type="component" value="Chromosome"/>
</dbReference>
<organism evidence="8 9">
    <name type="scientific">Bacillus carboniphilus</name>
    <dbReference type="NCBI Taxonomy" id="86663"/>
    <lineage>
        <taxon>Bacteria</taxon>
        <taxon>Bacillati</taxon>
        <taxon>Bacillota</taxon>
        <taxon>Bacilli</taxon>
        <taxon>Bacillales</taxon>
        <taxon>Bacillaceae</taxon>
        <taxon>Bacillus</taxon>
    </lineage>
</organism>
<evidence type="ECO:0000256" key="2">
    <source>
        <dbReference type="ARBA" id="ARBA00009677"/>
    </source>
</evidence>
<comment type="similarity">
    <text evidence="2 6">Belongs to the flagella basal body rod proteins family.</text>
</comment>
<keyword evidence="8" id="KW-0969">Cilium</keyword>
<keyword evidence="4 6" id="KW-0975">Bacterial flagellum</keyword>
<dbReference type="InterPro" id="IPR001444">
    <property type="entry name" value="Flag_bb_rod_N"/>
</dbReference>
<sequence length="129" mass="14345">MNLFSNTALALENAVNYSNTRQKVLSNNIANADTPGYKSKKVVFQSTLQSELVAIKAARTDGRHLQFNKTEGSFRIVSNNDSSYSHNGNNVDIDEEMSNLAKNQIYYHALVERLSGKYNSLNSIIRGGK</sequence>
<keyword evidence="8" id="KW-0282">Flagellum</keyword>
<reference evidence="8 9" key="1">
    <citation type="submission" date="2023-06" db="EMBL/GenBank/DDBJ databases">
        <title>Five Gram-positive bacteria isolated from mangrove sediments in Shenzhen, Guangdong, China.</title>
        <authorList>
            <person name="Yu S."/>
            <person name="Zheng W."/>
            <person name="Huang Y."/>
        </authorList>
    </citation>
    <scope>NUCLEOTIDE SEQUENCE [LARGE SCALE GENOMIC DNA]</scope>
    <source>
        <strain evidence="8 9">SaN35-3</strain>
    </source>
</reference>
<dbReference type="EMBL" id="CP129013">
    <property type="protein sequence ID" value="WLR43546.1"/>
    <property type="molecule type" value="Genomic_DNA"/>
</dbReference>
<dbReference type="RefSeq" id="WP_226538341.1">
    <property type="nucleotide sequence ID" value="NZ_CP129013.1"/>
</dbReference>
<keyword evidence="8" id="KW-0966">Cell projection</keyword>
<dbReference type="PANTHER" id="PTHR30435:SF12">
    <property type="entry name" value="FLAGELLAR BASAL BODY ROD PROTEIN FLGB"/>
    <property type="match status" value="1"/>
</dbReference>
<dbReference type="PANTHER" id="PTHR30435">
    <property type="entry name" value="FLAGELLAR PROTEIN"/>
    <property type="match status" value="1"/>
</dbReference>